<organism evidence="2 3">
    <name type="scientific">Neisseria animaloris</name>
    <dbReference type="NCBI Taxonomy" id="326522"/>
    <lineage>
        <taxon>Bacteria</taxon>
        <taxon>Pseudomonadati</taxon>
        <taxon>Pseudomonadota</taxon>
        <taxon>Betaproteobacteria</taxon>
        <taxon>Neisseriales</taxon>
        <taxon>Neisseriaceae</taxon>
        <taxon>Neisseria</taxon>
    </lineage>
</organism>
<accession>A0A3S5F6H1</accession>
<proteinExistence type="predicted"/>
<dbReference type="InterPro" id="IPR008407">
    <property type="entry name" value="Brnchd-chn_aa_trnsp_AzlD"/>
</dbReference>
<evidence type="ECO:0000256" key="1">
    <source>
        <dbReference type="SAM" id="Phobius"/>
    </source>
</evidence>
<feature type="transmembrane region" description="Helical" evidence="1">
    <location>
        <begin position="6"/>
        <end position="28"/>
    </location>
</feature>
<gene>
    <name evidence="2" type="ORF">NCTC12227_00722</name>
</gene>
<reference evidence="2 3" key="1">
    <citation type="submission" date="2018-12" db="EMBL/GenBank/DDBJ databases">
        <authorList>
            <consortium name="Pathogen Informatics"/>
        </authorList>
    </citation>
    <scope>NUCLEOTIDE SEQUENCE [LARGE SCALE GENOMIC DNA]</scope>
    <source>
        <strain evidence="2 3">NCTC12227</strain>
    </source>
</reference>
<keyword evidence="1" id="KW-1133">Transmembrane helix</keyword>
<dbReference type="Pfam" id="PF05437">
    <property type="entry name" value="AzlD"/>
    <property type="match status" value="1"/>
</dbReference>
<dbReference type="Proteomes" id="UP000268229">
    <property type="component" value="Chromosome"/>
</dbReference>
<sequence length="77" mass="8314">MISWTSFWVILGMLAATYSTRLMGFFILRNRTLSPRAAAVMDAAPGCVLVAVIAPYFASSKPHELVALAVTILVASR</sequence>
<feature type="transmembrane region" description="Helical" evidence="1">
    <location>
        <begin position="40"/>
        <end position="58"/>
    </location>
</feature>
<protein>
    <submittedName>
        <fullName evidence="2">AzlD protein</fullName>
    </submittedName>
</protein>
<dbReference type="STRING" id="326522.BWD08_10825"/>
<keyword evidence="1" id="KW-0812">Transmembrane</keyword>
<dbReference type="KEGG" id="nani:NCTC12227_00722"/>
<keyword evidence="1" id="KW-0472">Membrane</keyword>
<name>A0A3S5F6H1_9NEIS</name>
<evidence type="ECO:0000313" key="2">
    <source>
        <dbReference type="EMBL" id="VEJ21000.1"/>
    </source>
</evidence>
<dbReference type="AlphaFoldDB" id="A0A3S5F6H1"/>
<evidence type="ECO:0000313" key="3">
    <source>
        <dbReference type="Proteomes" id="UP000268229"/>
    </source>
</evidence>
<dbReference type="OrthoDB" id="3078300at2"/>
<keyword evidence="3" id="KW-1185">Reference proteome</keyword>
<dbReference type="EMBL" id="LR134516">
    <property type="protein sequence ID" value="VEJ21000.1"/>
    <property type="molecule type" value="Genomic_DNA"/>
</dbReference>